<evidence type="ECO:0000313" key="2">
    <source>
        <dbReference type="EMBL" id="OMJ20177.1"/>
    </source>
</evidence>
<accession>A0A1R1XZS2</accession>
<evidence type="ECO:0000313" key="3">
    <source>
        <dbReference type="Proteomes" id="UP000187283"/>
    </source>
</evidence>
<keyword evidence="1" id="KW-0472">Membrane</keyword>
<reference evidence="2 3" key="1">
    <citation type="submission" date="2017-01" db="EMBL/GenBank/DDBJ databases">
        <authorList>
            <person name="Mah S.A."/>
            <person name="Swanson W.J."/>
            <person name="Moy G.W."/>
            <person name="Vacquier V.D."/>
        </authorList>
    </citation>
    <scope>NUCLEOTIDE SEQUENCE [LARGE SCALE GENOMIC DNA]</scope>
    <source>
        <strain evidence="2 3">GSMNP</strain>
    </source>
</reference>
<gene>
    <name evidence="2" type="ORF">AYI70_g4275</name>
</gene>
<protein>
    <submittedName>
        <fullName evidence="2">Uncharacterized protein</fullName>
    </submittedName>
</protein>
<dbReference type="AlphaFoldDB" id="A0A1R1XZS2"/>
<dbReference type="EMBL" id="LSSN01001309">
    <property type="protein sequence ID" value="OMJ20177.1"/>
    <property type="molecule type" value="Genomic_DNA"/>
</dbReference>
<comment type="caution">
    <text evidence="2">The sequence shown here is derived from an EMBL/GenBank/DDBJ whole genome shotgun (WGS) entry which is preliminary data.</text>
</comment>
<proteinExistence type="predicted"/>
<evidence type="ECO:0000256" key="1">
    <source>
        <dbReference type="SAM" id="Phobius"/>
    </source>
</evidence>
<feature type="transmembrane region" description="Helical" evidence="1">
    <location>
        <begin position="56"/>
        <end position="79"/>
    </location>
</feature>
<keyword evidence="3" id="KW-1185">Reference proteome</keyword>
<keyword evidence="1" id="KW-1133">Transmembrane helix</keyword>
<keyword evidence="1" id="KW-0812">Transmembrane</keyword>
<organism evidence="2 3">
    <name type="scientific">Smittium culicis</name>
    <dbReference type="NCBI Taxonomy" id="133412"/>
    <lineage>
        <taxon>Eukaryota</taxon>
        <taxon>Fungi</taxon>
        <taxon>Fungi incertae sedis</taxon>
        <taxon>Zoopagomycota</taxon>
        <taxon>Kickxellomycotina</taxon>
        <taxon>Harpellomycetes</taxon>
        <taxon>Harpellales</taxon>
        <taxon>Legeriomycetaceae</taxon>
        <taxon>Smittium</taxon>
    </lineage>
</organism>
<dbReference type="OrthoDB" id="10516218at2759"/>
<dbReference type="Proteomes" id="UP000187283">
    <property type="component" value="Unassembled WGS sequence"/>
</dbReference>
<name>A0A1R1XZS2_9FUNG</name>
<sequence length="84" mass="9592">MWSIMRFNVALLYLEPAELLTFACWSPAPSLADVRFAAGKVVIKFIFTFFDASDIIGHAFYSVLTSDMSFWHFLILFGAHKPQK</sequence>